<proteinExistence type="predicted"/>
<reference evidence="1" key="1">
    <citation type="submission" date="2005-10" db="EMBL/GenBank/DDBJ databases">
        <authorList>
            <person name="Loftus B.J."/>
            <person name="Nene V.M."/>
            <person name="Hannick L.I."/>
            <person name="Bidwell S."/>
            <person name="Haas B."/>
            <person name="Amedeo P."/>
            <person name="Orvis J."/>
            <person name="Wortman J.R."/>
            <person name="White O.R."/>
            <person name="Salzberg S."/>
            <person name="Shumway M."/>
            <person name="Koo H."/>
            <person name="Zhao Y."/>
            <person name="Holmes M."/>
            <person name="Miller J."/>
            <person name="Schatz M."/>
            <person name="Pop M."/>
            <person name="Pai G."/>
            <person name="Utterback T."/>
            <person name="Rogers Y.-H."/>
            <person name="Kravitz S."/>
            <person name="Fraser C.M."/>
        </authorList>
    </citation>
    <scope>NUCLEOTIDE SEQUENCE</scope>
    <source>
        <strain evidence="1">Liverpool</strain>
    </source>
</reference>
<protein>
    <submittedName>
        <fullName evidence="1">AAEL013485-PA</fullName>
    </submittedName>
</protein>
<dbReference type="Proteomes" id="UP000682892">
    <property type="component" value="Unassembled WGS sequence"/>
</dbReference>
<reference evidence="1" key="3">
    <citation type="submission" date="2012-09" db="EMBL/GenBank/DDBJ databases">
        <authorList>
            <consortium name="VectorBase"/>
        </authorList>
    </citation>
    <scope>NUCLEOTIDE SEQUENCE</scope>
    <source>
        <strain evidence="1">Liverpool</strain>
    </source>
</reference>
<organism evidence="1 2">
    <name type="scientific">Aedes aegypti</name>
    <name type="common">Yellowfever mosquito</name>
    <name type="synonym">Culex aegypti</name>
    <dbReference type="NCBI Taxonomy" id="7159"/>
    <lineage>
        <taxon>Eukaryota</taxon>
        <taxon>Metazoa</taxon>
        <taxon>Ecdysozoa</taxon>
        <taxon>Arthropoda</taxon>
        <taxon>Hexapoda</taxon>
        <taxon>Insecta</taxon>
        <taxon>Pterygota</taxon>
        <taxon>Neoptera</taxon>
        <taxon>Endopterygota</taxon>
        <taxon>Diptera</taxon>
        <taxon>Nematocera</taxon>
        <taxon>Culicoidea</taxon>
        <taxon>Culicidae</taxon>
        <taxon>Culicinae</taxon>
        <taxon>Aedini</taxon>
        <taxon>Aedes</taxon>
        <taxon>Stegomyia</taxon>
    </lineage>
</organism>
<evidence type="ECO:0000313" key="2">
    <source>
        <dbReference type="Proteomes" id="UP000682892"/>
    </source>
</evidence>
<name>Q16J06_AEDAE</name>
<dbReference type="HOGENOM" id="CLU_1031395_0_0_1"/>
<sequence>MSEYRPSDGSSVADYFSRFKWALELSQIPQIQYANYARVHMGVELNNALKFLVSPQDPATIDFEVLQTTLVNHFDRKKNKYVESIKFWQIVQQTGESVAQFVLRLRQGAADCEYEDFLDRMLIEQLLHGLEAREMCDEIIAKKPATFKEAYEIAYTLEATRNTAREVNTGVTSSAPEETNRLGYESLRTRRKSTFNHPKNVHGEQRTNIQPDNEKIFDFVLCIRTYNQTCHQRFQFPILDQREISHSPSAWKLYRNVLVFCLDAPRAAAE</sequence>
<reference evidence="1" key="2">
    <citation type="journal article" date="2007" name="Science">
        <title>Genome sequence of Aedes aegypti, a major arbovirus vector.</title>
        <authorList>
            <person name="Nene V."/>
            <person name="Wortman J.R."/>
            <person name="Lawson D."/>
            <person name="Haas B."/>
            <person name="Kodira C."/>
            <person name="Tu Z.J."/>
            <person name="Loftus B."/>
            <person name="Xi Z."/>
            <person name="Megy K."/>
            <person name="Grabherr M."/>
            <person name="Ren Q."/>
            <person name="Zdobnov E.M."/>
            <person name="Lobo N.F."/>
            <person name="Campbell K.S."/>
            <person name="Brown S.E."/>
            <person name="Bonaldo M.F."/>
            <person name="Zhu J."/>
            <person name="Sinkins S.P."/>
            <person name="Hogenkamp D.G."/>
            <person name="Amedeo P."/>
            <person name="Arensburger P."/>
            <person name="Atkinson P.W."/>
            <person name="Bidwell S."/>
            <person name="Biedler J."/>
            <person name="Birney E."/>
            <person name="Bruggner R.V."/>
            <person name="Costas J."/>
            <person name="Coy M.R."/>
            <person name="Crabtree J."/>
            <person name="Crawford M."/>
            <person name="Debruyn B."/>
            <person name="Decaprio D."/>
            <person name="Eiglmeier K."/>
            <person name="Eisenstadt E."/>
            <person name="El-Dorry H."/>
            <person name="Gelbart W.M."/>
            <person name="Gomes S.L."/>
            <person name="Hammond M."/>
            <person name="Hannick L.I."/>
            <person name="Hogan J.R."/>
            <person name="Holmes M.H."/>
            <person name="Jaffe D."/>
            <person name="Johnston J.S."/>
            <person name="Kennedy R.C."/>
            <person name="Koo H."/>
            <person name="Kravitz S."/>
            <person name="Kriventseva E.V."/>
            <person name="Kulp D."/>
            <person name="Labutti K."/>
            <person name="Lee E."/>
            <person name="Li S."/>
            <person name="Lovin D.D."/>
            <person name="Mao C."/>
            <person name="Mauceli E."/>
            <person name="Menck C.F."/>
            <person name="Miller J.R."/>
            <person name="Montgomery P."/>
            <person name="Mori A."/>
            <person name="Nascimento A.L."/>
            <person name="Naveira H.F."/>
            <person name="Nusbaum C."/>
            <person name="O'leary S."/>
            <person name="Orvis J."/>
            <person name="Pertea M."/>
            <person name="Quesneville H."/>
            <person name="Reidenbach K.R."/>
            <person name="Rogers Y.H."/>
            <person name="Roth C.W."/>
            <person name="Schneider J.R."/>
            <person name="Schatz M."/>
            <person name="Shumway M."/>
            <person name="Stanke M."/>
            <person name="Stinson E.O."/>
            <person name="Tubio J.M."/>
            <person name="Vanzee J.P."/>
            <person name="Verjovski-Almeida S."/>
            <person name="Werner D."/>
            <person name="White O."/>
            <person name="Wyder S."/>
            <person name="Zeng Q."/>
            <person name="Zhao Q."/>
            <person name="Zhao Y."/>
            <person name="Hill C.A."/>
            <person name="Raikhel A.S."/>
            <person name="Soares M.B."/>
            <person name="Knudson D.L."/>
            <person name="Lee N.H."/>
            <person name="Galagan J."/>
            <person name="Salzberg S.L."/>
            <person name="Paulsen I.T."/>
            <person name="Dimopoulos G."/>
            <person name="Collins F.H."/>
            <person name="Birren B."/>
            <person name="Fraser-Liggett C.M."/>
            <person name="Severson D.W."/>
        </authorList>
    </citation>
    <scope>NUCLEOTIDE SEQUENCE [LARGE SCALE GENOMIC DNA]</scope>
    <source>
        <strain evidence="1">Liverpool</strain>
    </source>
</reference>
<evidence type="ECO:0000313" key="1">
    <source>
        <dbReference type="EMBL" id="EAT34248.1"/>
    </source>
</evidence>
<dbReference type="PhylomeDB" id="Q16J06"/>
<gene>
    <name evidence="1" type="ORF">AaeL_AAEL013485</name>
</gene>
<dbReference type="PANTHER" id="PTHR33198">
    <property type="entry name" value="ANK_REP_REGION DOMAIN-CONTAINING PROTEIN-RELATED"/>
    <property type="match status" value="1"/>
</dbReference>
<dbReference type="PaxDb" id="7159-AAEL013485-PA"/>
<dbReference type="eggNOG" id="ENOG502SJGJ">
    <property type="taxonomic scope" value="Eukaryota"/>
</dbReference>
<accession>Q16J06</accession>
<dbReference type="EMBL" id="CH478040">
    <property type="protein sequence ID" value="EAT34248.1"/>
    <property type="molecule type" value="Genomic_DNA"/>
</dbReference>
<dbReference type="AlphaFoldDB" id="Q16J06"/>